<evidence type="ECO:0000256" key="1">
    <source>
        <dbReference type="SAM" id="MobiDB-lite"/>
    </source>
</evidence>
<reference evidence="2 3" key="1">
    <citation type="journal article" date="2017" name="PLoS Biol.">
        <title>The sea cucumber genome provides insights into morphological evolution and visceral regeneration.</title>
        <authorList>
            <person name="Zhang X."/>
            <person name="Sun L."/>
            <person name="Yuan J."/>
            <person name="Sun Y."/>
            <person name="Gao Y."/>
            <person name="Zhang L."/>
            <person name="Li S."/>
            <person name="Dai H."/>
            <person name="Hamel J.F."/>
            <person name="Liu C."/>
            <person name="Yu Y."/>
            <person name="Liu S."/>
            <person name="Lin W."/>
            <person name="Guo K."/>
            <person name="Jin S."/>
            <person name="Xu P."/>
            <person name="Storey K.B."/>
            <person name="Huan P."/>
            <person name="Zhang T."/>
            <person name="Zhou Y."/>
            <person name="Zhang J."/>
            <person name="Lin C."/>
            <person name="Li X."/>
            <person name="Xing L."/>
            <person name="Huo D."/>
            <person name="Sun M."/>
            <person name="Wang L."/>
            <person name="Mercier A."/>
            <person name="Li F."/>
            <person name="Yang H."/>
            <person name="Xiang J."/>
        </authorList>
    </citation>
    <scope>NUCLEOTIDE SEQUENCE [LARGE SCALE GENOMIC DNA]</scope>
    <source>
        <strain evidence="2">Shaxun</strain>
        <tissue evidence="2">Muscle</tissue>
    </source>
</reference>
<sequence length="169" mass="18883">MSARCALQQKSPTYCIVSEYPRSLKDVIGGHTIGTGYDSLLKNLTEKAQILNRGKKSKAESTVENEGRAKKRPTTTDSYGCVNYNPEMPTGEMEQKQLTQKEEMKASFQRDFKVATTASVTQNMKESHPLQRKDIIANLSIKELETERGQANLGVSSESSQERAVTYTR</sequence>
<evidence type="ECO:0000313" key="3">
    <source>
        <dbReference type="Proteomes" id="UP000230750"/>
    </source>
</evidence>
<gene>
    <name evidence="2" type="ORF">BSL78_18183</name>
</gene>
<accession>A0A2G8KAE8</accession>
<feature type="compositionally biased region" description="Basic and acidic residues" evidence="1">
    <location>
        <begin position="57"/>
        <end position="68"/>
    </location>
</feature>
<evidence type="ECO:0000313" key="2">
    <source>
        <dbReference type="EMBL" id="PIK44960.1"/>
    </source>
</evidence>
<feature type="region of interest" description="Disordered" evidence="1">
    <location>
        <begin position="52"/>
        <end position="104"/>
    </location>
</feature>
<feature type="region of interest" description="Disordered" evidence="1">
    <location>
        <begin position="149"/>
        <end position="169"/>
    </location>
</feature>
<dbReference type="STRING" id="307972.A0A2G8KAE8"/>
<feature type="compositionally biased region" description="Polar residues" evidence="1">
    <location>
        <begin position="153"/>
        <end position="169"/>
    </location>
</feature>
<dbReference type="Proteomes" id="UP000230750">
    <property type="component" value="Unassembled WGS sequence"/>
</dbReference>
<protein>
    <submittedName>
        <fullName evidence="2">Uncharacterized protein</fullName>
    </submittedName>
</protein>
<feature type="compositionally biased region" description="Basic and acidic residues" evidence="1">
    <location>
        <begin position="93"/>
        <end position="104"/>
    </location>
</feature>
<dbReference type="EMBL" id="MRZV01000742">
    <property type="protein sequence ID" value="PIK44960.1"/>
    <property type="molecule type" value="Genomic_DNA"/>
</dbReference>
<name>A0A2G8KAE8_STIJA</name>
<keyword evidence="3" id="KW-1185">Reference proteome</keyword>
<proteinExistence type="predicted"/>
<dbReference type="AlphaFoldDB" id="A0A2G8KAE8"/>
<organism evidence="2 3">
    <name type="scientific">Stichopus japonicus</name>
    <name type="common">Sea cucumber</name>
    <dbReference type="NCBI Taxonomy" id="307972"/>
    <lineage>
        <taxon>Eukaryota</taxon>
        <taxon>Metazoa</taxon>
        <taxon>Echinodermata</taxon>
        <taxon>Eleutherozoa</taxon>
        <taxon>Echinozoa</taxon>
        <taxon>Holothuroidea</taxon>
        <taxon>Aspidochirotacea</taxon>
        <taxon>Aspidochirotida</taxon>
        <taxon>Stichopodidae</taxon>
        <taxon>Apostichopus</taxon>
    </lineage>
</organism>
<comment type="caution">
    <text evidence="2">The sequence shown here is derived from an EMBL/GenBank/DDBJ whole genome shotgun (WGS) entry which is preliminary data.</text>
</comment>
<dbReference type="OrthoDB" id="8838209at2759"/>